<protein>
    <submittedName>
        <fullName evidence="1">Glucitol operon activator protein GutM</fullName>
    </submittedName>
</protein>
<keyword evidence="2" id="KW-1185">Reference proteome</keyword>
<dbReference type="RefSeq" id="WP_021727300.1">
    <property type="nucleotide sequence ID" value="NZ_AWEZ01000069.1"/>
</dbReference>
<dbReference type="EMBL" id="AWEZ01000069">
    <property type="protein sequence ID" value="ERL06244.1"/>
    <property type="molecule type" value="Genomic_DNA"/>
</dbReference>
<name>U2SZL9_9ACTN</name>
<organism evidence="1 2">
    <name type="scientific">Olsenella profusa F0195</name>
    <dbReference type="NCBI Taxonomy" id="1125712"/>
    <lineage>
        <taxon>Bacteria</taxon>
        <taxon>Bacillati</taxon>
        <taxon>Actinomycetota</taxon>
        <taxon>Coriobacteriia</taxon>
        <taxon>Coriobacteriales</taxon>
        <taxon>Atopobiaceae</taxon>
        <taxon>Olsenella</taxon>
    </lineage>
</organism>
<gene>
    <name evidence="1" type="ORF">HMPREF1316_0726</name>
</gene>
<dbReference type="InterPro" id="IPR009693">
    <property type="entry name" value="Glucitol_operon_activator"/>
</dbReference>
<evidence type="ECO:0000313" key="2">
    <source>
        <dbReference type="Proteomes" id="UP000016638"/>
    </source>
</evidence>
<dbReference type="Proteomes" id="UP000016638">
    <property type="component" value="Unassembled WGS sequence"/>
</dbReference>
<dbReference type="Pfam" id="PF06923">
    <property type="entry name" value="GutM"/>
    <property type="match status" value="1"/>
</dbReference>
<sequence>MAGIIVVVLVAIAMQLFLTYRQMLHFSSEFAALRRRGKVAVGRKSGGFHAGAIVMFLVDDQGIIQEGRYMEGVTSLARVRPLPGFEGRDVARLTRGDGPRRGHRNLGKALEDAANTYRLYTSGETVSQPPSPLTYMTGAVRRLVGRPQVRDGRQ</sequence>
<dbReference type="AlphaFoldDB" id="U2SZL9"/>
<dbReference type="PATRIC" id="fig|1125712.3.peg.2382"/>
<proteinExistence type="predicted"/>
<evidence type="ECO:0000313" key="1">
    <source>
        <dbReference type="EMBL" id="ERL06244.1"/>
    </source>
</evidence>
<dbReference type="STRING" id="1125712.HMPREF1316_0726"/>
<accession>U2SZL9</accession>
<dbReference type="OrthoDB" id="3711383at2"/>
<reference evidence="1 2" key="1">
    <citation type="submission" date="2013-08" db="EMBL/GenBank/DDBJ databases">
        <authorList>
            <person name="Durkin A.S."/>
            <person name="Haft D.R."/>
            <person name="McCorrison J."/>
            <person name="Torralba M."/>
            <person name="Gillis M."/>
            <person name="Haft D.H."/>
            <person name="Methe B."/>
            <person name="Sutton G."/>
            <person name="Nelson K.E."/>
        </authorList>
    </citation>
    <scope>NUCLEOTIDE SEQUENCE [LARGE SCALE GENOMIC DNA]</scope>
    <source>
        <strain evidence="1 2">F0195</strain>
    </source>
</reference>
<comment type="caution">
    <text evidence="1">The sequence shown here is derived from an EMBL/GenBank/DDBJ whole genome shotgun (WGS) entry which is preliminary data.</text>
</comment>
<dbReference type="eggNOG" id="COG4578">
    <property type="taxonomic scope" value="Bacteria"/>
</dbReference>